<keyword evidence="3" id="KW-1185">Reference proteome</keyword>
<reference evidence="2 3" key="1">
    <citation type="submission" date="2017-11" db="EMBL/GenBank/DDBJ databases">
        <title>Animal gut microbial communities from fecal samples from Wisconsin, USA.</title>
        <authorList>
            <person name="Neumann A."/>
        </authorList>
    </citation>
    <scope>NUCLEOTIDE SEQUENCE [LARGE SCALE GENOMIC DNA]</scope>
    <source>
        <strain evidence="2 3">UWS3</strain>
    </source>
</reference>
<evidence type="ECO:0000313" key="3">
    <source>
        <dbReference type="Proteomes" id="UP000231134"/>
    </source>
</evidence>
<keyword evidence="1" id="KW-0812">Transmembrane</keyword>
<proteinExistence type="predicted"/>
<gene>
    <name evidence="2" type="ORF">BGX16_0628</name>
</gene>
<keyword evidence="1" id="KW-0472">Membrane</keyword>
<protein>
    <submittedName>
        <fullName evidence="2">Uncharacterized protein</fullName>
    </submittedName>
</protein>
<keyword evidence="1" id="KW-1133">Transmembrane helix</keyword>
<name>A0A2M9A4P6_9BACT</name>
<comment type="caution">
    <text evidence="2">The sequence shown here is derived from an EMBL/GenBank/DDBJ whole genome shotgun (WGS) entry which is preliminary data.</text>
</comment>
<dbReference type="AlphaFoldDB" id="A0A2M9A4P6"/>
<sequence>MEKLVSNKLLFETVMFWAISCIWGFALLSFVRYDGEEFIQVIVAESDEKALAQVEAFRNSIASISSYPLRQSSILNPR</sequence>
<accession>A0A2M9A4P6</accession>
<dbReference type="EMBL" id="PGEX01000001">
    <property type="protein sequence ID" value="PJJ40691.1"/>
    <property type="molecule type" value="Genomic_DNA"/>
</dbReference>
<organism evidence="2 3">
    <name type="scientific">Hallerella succinigenes</name>
    <dbReference type="NCBI Taxonomy" id="1896222"/>
    <lineage>
        <taxon>Bacteria</taxon>
        <taxon>Pseudomonadati</taxon>
        <taxon>Fibrobacterota</taxon>
        <taxon>Fibrobacteria</taxon>
        <taxon>Fibrobacterales</taxon>
        <taxon>Fibrobacteraceae</taxon>
        <taxon>Hallerella</taxon>
    </lineage>
</organism>
<evidence type="ECO:0000256" key="1">
    <source>
        <dbReference type="SAM" id="Phobius"/>
    </source>
</evidence>
<evidence type="ECO:0000313" key="2">
    <source>
        <dbReference type="EMBL" id="PJJ40691.1"/>
    </source>
</evidence>
<dbReference type="Proteomes" id="UP000231134">
    <property type="component" value="Unassembled WGS sequence"/>
</dbReference>
<dbReference type="RefSeq" id="WP_100424748.1">
    <property type="nucleotide sequence ID" value="NZ_PGEX01000001.1"/>
</dbReference>
<feature type="transmembrane region" description="Helical" evidence="1">
    <location>
        <begin position="14"/>
        <end position="31"/>
    </location>
</feature>